<keyword evidence="3 8" id="KW-0813">Transport</keyword>
<dbReference type="GO" id="GO:0005886">
    <property type="term" value="C:plasma membrane"/>
    <property type="evidence" value="ECO:0007669"/>
    <property type="project" value="UniProtKB-SubCell"/>
</dbReference>
<feature type="transmembrane region" description="Helical" evidence="8">
    <location>
        <begin position="270"/>
        <end position="293"/>
    </location>
</feature>
<feature type="transmembrane region" description="Helical" evidence="8">
    <location>
        <begin position="103"/>
        <end position="127"/>
    </location>
</feature>
<evidence type="ECO:0000256" key="8">
    <source>
        <dbReference type="RuleBase" id="RU363032"/>
    </source>
</evidence>
<dbReference type="PANTHER" id="PTHR42929">
    <property type="entry name" value="INNER MEMBRANE ABC TRANSPORTER PERMEASE PROTEIN YDCU-RELATED-RELATED"/>
    <property type="match status" value="1"/>
</dbReference>
<keyword evidence="6 8" id="KW-1133">Transmembrane helix</keyword>
<feature type="transmembrane region" description="Helical" evidence="8">
    <location>
        <begin position="72"/>
        <end position="96"/>
    </location>
</feature>
<keyword evidence="11" id="KW-1185">Reference proteome</keyword>
<evidence type="ECO:0000313" key="11">
    <source>
        <dbReference type="Proteomes" id="UP001301140"/>
    </source>
</evidence>
<feature type="domain" description="ABC transmembrane type-1" evidence="9">
    <location>
        <begin position="68"/>
        <end position="291"/>
    </location>
</feature>
<proteinExistence type="inferred from homology"/>
<evidence type="ECO:0000313" key="10">
    <source>
        <dbReference type="EMBL" id="MDF1585032.1"/>
    </source>
</evidence>
<dbReference type="EMBL" id="JARGEQ010000008">
    <property type="protein sequence ID" value="MDF1585032.1"/>
    <property type="molecule type" value="Genomic_DNA"/>
</dbReference>
<evidence type="ECO:0000256" key="2">
    <source>
        <dbReference type="ARBA" id="ARBA00007069"/>
    </source>
</evidence>
<comment type="caution">
    <text evidence="10">The sequence shown here is derived from an EMBL/GenBank/DDBJ whole genome shotgun (WGS) entry which is preliminary data.</text>
</comment>
<dbReference type="GO" id="GO:0055085">
    <property type="term" value="P:transmembrane transport"/>
    <property type="evidence" value="ECO:0007669"/>
    <property type="project" value="InterPro"/>
</dbReference>
<comment type="similarity">
    <text evidence="2">Belongs to the binding-protein-dependent transport system permease family. CysTW subfamily.</text>
</comment>
<dbReference type="RefSeq" id="WP_327787442.1">
    <property type="nucleotide sequence ID" value="NZ_JARGEQ010000008.1"/>
</dbReference>
<feature type="transmembrane region" description="Helical" evidence="8">
    <location>
        <begin position="222"/>
        <end position="249"/>
    </location>
</feature>
<dbReference type="CDD" id="cd06261">
    <property type="entry name" value="TM_PBP2"/>
    <property type="match status" value="1"/>
</dbReference>
<dbReference type="InterPro" id="IPR035906">
    <property type="entry name" value="MetI-like_sf"/>
</dbReference>
<evidence type="ECO:0000259" key="9">
    <source>
        <dbReference type="PROSITE" id="PS50928"/>
    </source>
</evidence>
<dbReference type="PANTHER" id="PTHR42929:SF1">
    <property type="entry name" value="INNER MEMBRANE ABC TRANSPORTER PERMEASE PROTEIN YDCU-RELATED"/>
    <property type="match status" value="1"/>
</dbReference>
<sequence>MDDWRSRPVLFLAFLAPGALWLALFFLAPLAMVWLLAFGEKAGPVAIDITWTLANYQAALDPLYLKLFWKSFWIAALATAACLVVAFPAALLVSFASPRSKPLLLLLLVLPFWTNLLIRTYSLIAVLRGNGYLNDGLGLLWQVLRFLLTPVGLAGLAGDRFQPLELLYNDAAVVLGVTYVYLPFMVLPLYATLERLDRSLLEASLDLGASQWRTFWSVTVPLAWPGIVSGVILVFIPALGTFLISDLLGGPDALLVGNVIERQFKAANNLPLGAALSFLLLYATFAVLAARAWHGARAARLG</sequence>
<comment type="subcellular location">
    <subcellularLocation>
        <location evidence="1 8">Cell membrane</location>
        <topology evidence="1 8">Multi-pass membrane protein</topology>
    </subcellularLocation>
</comment>
<evidence type="ECO:0000256" key="1">
    <source>
        <dbReference type="ARBA" id="ARBA00004651"/>
    </source>
</evidence>
<keyword evidence="7 8" id="KW-0472">Membrane</keyword>
<protein>
    <submittedName>
        <fullName evidence="10">ABC transporter permease</fullName>
    </submittedName>
</protein>
<keyword evidence="5 8" id="KW-0812">Transmembrane</keyword>
<gene>
    <name evidence="10" type="ORF">PZ740_01375</name>
</gene>
<feature type="transmembrane region" description="Helical" evidence="8">
    <location>
        <begin position="171"/>
        <end position="191"/>
    </location>
</feature>
<evidence type="ECO:0000256" key="6">
    <source>
        <dbReference type="ARBA" id="ARBA00022989"/>
    </source>
</evidence>
<reference evidence="10 11" key="1">
    <citation type="submission" date="2023-03" db="EMBL/GenBank/DDBJ databases">
        <title>YIM 152171 draft genome.</title>
        <authorList>
            <person name="Yang Z."/>
        </authorList>
    </citation>
    <scope>NUCLEOTIDE SEQUENCE [LARGE SCALE GENOMIC DNA]</scope>
    <source>
        <strain evidence="10 11">YIM 152171</strain>
    </source>
</reference>
<dbReference type="AlphaFoldDB" id="A0AAP3V1J0"/>
<organism evidence="10 11">
    <name type="scientific">Marinimicrococcus flavescens</name>
    <dbReference type="NCBI Taxonomy" id="3031815"/>
    <lineage>
        <taxon>Bacteria</taxon>
        <taxon>Pseudomonadati</taxon>
        <taxon>Pseudomonadota</taxon>
        <taxon>Alphaproteobacteria</taxon>
        <taxon>Geminicoccales</taxon>
        <taxon>Geminicoccaceae</taxon>
        <taxon>Marinimicrococcus</taxon>
    </lineage>
</organism>
<evidence type="ECO:0000256" key="4">
    <source>
        <dbReference type="ARBA" id="ARBA00022475"/>
    </source>
</evidence>
<evidence type="ECO:0000256" key="5">
    <source>
        <dbReference type="ARBA" id="ARBA00022692"/>
    </source>
</evidence>
<dbReference type="Gene3D" id="1.10.3720.10">
    <property type="entry name" value="MetI-like"/>
    <property type="match status" value="1"/>
</dbReference>
<dbReference type="InterPro" id="IPR000515">
    <property type="entry name" value="MetI-like"/>
</dbReference>
<accession>A0AAP3V1J0</accession>
<evidence type="ECO:0000256" key="3">
    <source>
        <dbReference type="ARBA" id="ARBA00022448"/>
    </source>
</evidence>
<dbReference type="Proteomes" id="UP001301140">
    <property type="component" value="Unassembled WGS sequence"/>
</dbReference>
<evidence type="ECO:0000256" key="7">
    <source>
        <dbReference type="ARBA" id="ARBA00023136"/>
    </source>
</evidence>
<dbReference type="Pfam" id="PF00528">
    <property type="entry name" value="BPD_transp_1"/>
    <property type="match status" value="1"/>
</dbReference>
<dbReference type="SUPFAM" id="SSF161098">
    <property type="entry name" value="MetI-like"/>
    <property type="match status" value="1"/>
</dbReference>
<name>A0AAP3V1J0_9PROT</name>
<keyword evidence="4" id="KW-1003">Cell membrane</keyword>
<dbReference type="PROSITE" id="PS50928">
    <property type="entry name" value="ABC_TM1"/>
    <property type="match status" value="1"/>
</dbReference>